<sequence>MIRQTLPAAILVTALGTLAAPSARAAELVLTNAPGSNWIVNGTADSCQILRDLGDGEDRVSLLITQWSPGQSFFMTVAGRPLRRFSADRPVTLQFGDAAGPLGARPASVVKGSMGGSKDALIFSSARLTRWADDDPADGAGPADAARADIPPEFRMAAPKLPLAAVGLADRIELAQERTTLRLQPSRLGDALALLDNCSTQRLAEWGWTRMAIAP</sequence>
<protein>
    <submittedName>
        <fullName evidence="2">Uncharacterized protein</fullName>
    </submittedName>
</protein>
<proteinExistence type="predicted"/>
<reference evidence="2 3" key="1">
    <citation type="submission" date="2014-11" db="EMBL/GenBank/DDBJ databases">
        <title>Draft genome sequence of Kirrobacter mercurialis.</title>
        <authorList>
            <person name="Coil D.A."/>
            <person name="Eisen J.A."/>
        </authorList>
    </citation>
    <scope>NUCLEOTIDE SEQUENCE [LARGE SCALE GENOMIC DNA]</scope>
    <source>
        <strain evidence="2 3">Coronado</strain>
    </source>
</reference>
<dbReference type="RefSeq" id="WP_039097070.1">
    <property type="nucleotide sequence ID" value="NZ_JTDN01000002.1"/>
</dbReference>
<evidence type="ECO:0000313" key="2">
    <source>
        <dbReference type="EMBL" id="KHL24618.1"/>
    </source>
</evidence>
<gene>
    <name evidence="2" type="ORF">PK98_11640</name>
</gene>
<dbReference type="STRING" id="1572751.PK98_11640"/>
<evidence type="ECO:0000313" key="3">
    <source>
        <dbReference type="Proteomes" id="UP000030988"/>
    </source>
</evidence>
<keyword evidence="3" id="KW-1185">Reference proteome</keyword>
<accession>A0A0B2BSS9</accession>
<dbReference type="Proteomes" id="UP000030988">
    <property type="component" value="Unassembled WGS sequence"/>
</dbReference>
<keyword evidence="1" id="KW-0732">Signal</keyword>
<dbReference type="AlphaFoldDB" id="A0A0B2BSS9"/>
<organism evidence="2 3">
    <name type="scientific">Croceibacterium mercuriale</name>
    <dbReference type="NCBI Taxonomy" id="1572751"/>
    <lineage>
        <taxon>Bacteria</taxon>
        <taxon>Pseudomonadati</taxon>
        <taxon>Pseudomonadota</taxon>
        <taxon>Alphaproteobacteria</taxon>
        <taxon>Sphingomonadales</taxon>
        <taxon>Erythrobacteraceae</taxon>
        <taxon>Croceibacterium</taxon>
    </lineage>
</organism>
<name>A0A0B2BSS9_9SPHN</name>
<comment type="caution">
    <text evidence="2">The sequence shown here is derived from an EMBL/GenBank/DDBJ whole genome shotgun (WGS) entry which is preliminary data.</text>
</comment>
<feature type="chain" id="PRO_5002068668" evidence="1">
    <location>
        <begin position="26"/>
        <end position="215"/>
    </location>
</feature>
<dbReference type="OrthoDB" id="7585155at2"/>
<evidence type="ECO:0000256" key="1">
    <source>
        <dbReference type="SAM" id="SignalP"/>
    </source>
</evidence>
<dbReference type="EMBL" id="JTDN01000002">
    <property type="protein sequence ID" value="KHL24618.1"/>
    <property type="molecule type" value="Genomic_DNA"/>
</dbReference>
<feature type="signal peptide" evidence="1">
    <location>
        <begin position="1"/>
        <end position="25"/>
    </location>
</feature>